<reference evidence="2 3" key="1">
    <citation type="submission" date="2024-01" db="EMBL/GenBank/DDBJ databases">
        <title>Comparative genomics of Cryptococcus and Kwoniella reveals pathogenesis evolution and contrasting modes of karyotype evolution via chromosome fusion or intercentromeric recombination.</title>
        <authorList>
            <person name="Coelho M.A."/>
            <person name="David-Palma M."/>
            <person name="Shea T."/>
            <person name="Bowers K."/>
            <person name="McGinley-Smith S."/>
            <person name="Mohammad A.W."/>
            <person name="Gnirke A."/>
            <person name="Yurkov A.M."/>
            <person name="Nowrousian M."/>
            <person name="Sun S."/>
            <person name="Cuomo C.A."/>
            <person name="Heitman J."/>
        </authorList>
    </citation>
    <scope>NUCLEOTIDE SEQUENCE [LARGE SCALE GENOMIC DNA]</scope>
    <source>
        <strain evidence="2">CBS 11374</strain>
    </source>
</reference>
<dbReference type="Proteomes" id="UP001329825">
    <property type="component" value="Chromosome 2"/>
</dbReference>
<protein>
    <submittedName>
        <fullName evidence="2">Uncharacterized protein</fullName>
    </submittedName>
</protein>
<evidence type="ECO:0000256" key="1">
    <source>
        <dbReference type="SAM" id="MobiDB-lite"/>
    </source>
</evidence>
<accession>A0ABZ1CUM2</accession>
<sequence length="230" mass="25225">MQTDASVVADESRKRFSGINVPSSIILSPEATWTRASIREIKIRQADMHYRARLASKTEDGSWTIQRAKPSLGSVIIPSYKGIGAEASEAFKFIQERVEEKNQEFQKQGSELMLRADQPLSELNGRRKIEEFTTATLALEQAVARAASAPESGLGSLSDRIGDNCYFALCGGQTFREGFPDLVSEAGTLDWRTYESQLSQAVLDGYPQSRIAPVKNDPSSSSAVSQAGHY</sequence>
<keyword evidence="3" id="KW-1185">Reference proteome</keyword>
<evidence type="ECO:0000313" key="2">
    <source>
        <dbReference type="EMBL" id="WRT65233.1"/>
    </source>
</evidence>
<organism evidence="2 3">
    <name type="scientific">Kwoniella shivajii</name>
    <dbReference type="NCBI Taxonomy" id="564305"/>
    <lineage>
        <taxon>Eukaryota</taxon>
        <taxon>Fungi</taxon>
        <taxon>Dikarya</taxon>
        <taxon>Basidiomycota</taxon>
        <taxon>Agaricomycotina</taxon>
        <taxon>Tremellomycetes</taxon>
        <taxon>Tremellales</taxon>
        <taxon>Cryptococcaceae</taxon>
        <taxon>Kwoniella</taxon>
    </lineage>
</organism>
<proteinExistence type="predicted"/>
<dbReference type="RefSeq" id="XP_062789973.1">
    <property type="nucleotide sequence ID" value="XM_062933922.1"/>
</dbReference>
<dbReference type="GeneID" id="87954307"/>
<dbReference type="EMBL" id="CP141882">
    <property type="protein sequence ID" value="WRT65233.1"/>
    <property type="molecule type" value="Genomic_DNA"/>
</dbReference>
<feature type="compositionally biased region" description="Polar residues" evidence="1">
    <location>
        <begin position="217"/>
        <end position="230"/>
    </location>
</feature>
<gene>
    <name evidence="2" type="ORF">IL334_002176</name>
</gene>
<evidence type="ECO:0000313" key="3">
    <source>
        <dbReference type="Proteomes" id="UP001329825"/>
    </source>
</evidence>
<feature type="region of interest" description="Disordered" evidence="1">
    <location>
        <begin position="209"/>
        <end position="230"/>
    </location>
</feature>
<name>A0ABZ1CUM2_9TREE</name>